<dbReference type="Gene3D" id="3.30.420.10">
    <property type="entry name" value="Ribonuclease H-like superfamily/Ribonuclease H"/>
    <property type="match status" value="1"/>
</dbReference>
<dbReference type="InterPro" id="IPR052160">
    <property type="entry name" value="Gypsy_RT_Integrase-like"/>
</dbReference>
<protein>
    <submittedName>
        <fullName evidence="2">Gypsy retrotransposon integrase-like protein 1</fullName>
    </submittedName>
</protein>
<evidence type="ECO:0000313" key="3">
    <source>
        <dbReference type="Proteomes" id="UP000075243"/>
    </source>
</evidence>
<dbReference type="Pfam" id="PF00665">
    <property type="entry name" value="rve"/>
    <property type="match status" value="1"/>
</dbReference>
<dbReference type="InterPro" id="IPR012337">
    <property type="entry name" value="RNaseH-like_sf"/>
</dbReference>
<feature type="domain" description="Integrase catalytic" evidence="1">
    <location>
        <begin position="62"/>
        <end position="159"/>
    </location>
</feature>
<dbReference type="InterPro" id="IPR036397">
    <property type="entry name" value="RNaseH_sf"/>
</dbReference>
<dbReference type="Pfam" id="PF17921">
    <property type="entry name" value="Integrase_H2C2"/>
    <property type="match status" value="1"/>
</dbReference>
<dbReference type="InterPro" id="IPR001584">
    <property type="entry name" value="Integrase_cat-core"/>
</dbReference>
<dbReference type="OMA" id="SHIYATE"/>
<dbReference type="Gene3D" id="1.10.340.70">
    <property type="match status" value="1"/>
</dbReference>
<dbReference type="AlphaFoldDB" id="A0A151RKM8"/>
<accession>A0A151RKM8</accession>
<dbReference type="PROSITE" id="PS50994">
    <property type="entry name" value="INTEGRASE"/>
    <property type="match status" value="1"/>
</dbReference>
<evidence type="ECO:0000313" key="2">
    <source>
        <dbReference type="EMBL" id="KYP43117.1"/>
    </source>
</evidence>
<dbReference type="PANTHER" id="PTHR47266">
    <property type="entry name" value="ENDONUCLEASE-RELATED"/>
    <property type="match status" value="1"/>
</dbReference>
<dbReference type="InterPro" id="IPR041588">
    <property type="entry name" value="Integrase_H2C2"/>
</dbReference>
<name>A0A151RKM8_CAJCA</name>
<dbReference type="Gramene" id="C.cajan_35433.t">
    <property type="protein sequence ID" value="C.cajan_35433.t.cds1"/>
    <property type="gene ID" value="C.cajan_35433"/>
</dbReference>
<dbReference type="SUPFAM" id="SSF53098">
    <property type="entry name" value="Ribonuclease H-like"/>
    <property type="match status" value="1"/>
</dbReference>
<dbReference type="EMBL" id="KQ483683">
    <property type="protein sequence ID" value="KYP43117.1"/>
    <property type="molecule type" value="Genomic_DNA"/>
</dbReference>
<gene>
    <name evidence="2" type="ORF">KK1_035448</name>
</gene>
<reference evidence="2" key="1">
    <citation type="journal article" date="2012" name="Nat. Biotechnol.">
        <title>Draft genome sequence of pigeonpea (Cajanus cajan), an orphan legume crop of resource-poor farmers.</title>
        <authorList>
            <person name="Varshney R.K."/>
            <person name="Chen W."/>
            <person name="Li Y."/>
            <person name="Bharti A.K."/>
            <person name="Saxena R.K."/>
            <person name="Schlueter J.A."/>
            <person name="Donoghue M.T."/>
            <person name="Azam S."/>
            <person name="Fan G."/>
            <person name="Whaley A.M."/>
            <person name="Farmer A.D."/>
            <person name="Sheridan J."/>
            <person name="Iwata A."/>
            <person name="Tuteja R."/>
            <person name="Penmetsa R.V."/>
            <person name="Wu W."/>
            <person name="Upadhyaya H.D."/>
            <person name="Yang S.P."/>
            <person name="Shah T."/>
            <person name="Saxena K.B."/>
            <person name="Michael T."/>
            <person name="McCombie W.R."/>
            <person name="Yang B."/>
            <person name="Zhang G."/>
            <person name="Yang H."/>
            <person name="Wang J."/>
            <person name="Spillane C."/>
            <person name="Cook D.R."/>
            <person name="May G.D."/>
            <person name="Xu X."/>
            <person name="Jackson S.A."/>
        </authorList>
    </citation>
    <scope>NUCLEOTIDE SEQUENCE [LARGE SCALE GENOMIC DNA]</scope>
</reference>
<keyword evidence="3" id="KW-1185">Reference proteome</keyword>
<dbReference type="GO" id="GO:0015074">
    <property type="term" value="P:DNA integration"/>
    <property type="evidence" value="ECO:0007669"/>
    <property type="project" value="InterPro"/>
</dbReference>
<dbReference type="GO" id="GO:0003676">
    <property type="term" value="F:nucleic acid binding"/>
    <property type="evidence" value="ECO:0007669"/>
    <property type="project" value="InterPro"/>
</dbReference>
<proteinExistence type="predicted"/>
<dbReference type="Proteomes" id="UP000075243">
    <property type="component" value="Unassembled WGS sequence"/>
</dbReference>
<evidence type="ECO:0000259" key="1">
    <source>
        <dbReference type="PROSITE" id="PS50994"/>
    </source>
</evidence>
<organism evidence="2 3">
    <name type="scientific">Cajanus cajan</name>
    <name type="common">Pigeon pea</name>
    <name type="synonym">Cajanus indicus</name>
    <dbReference type="NCBI Taxonomy" id="3821"/>
    <lineage>
        <taxon>Eukaryota</taxon>
        <taxon>Viridiplantae</taxon>
        <taxon>Streptophyta</taxon>
        <taxon>Embryophyta</taxon>
        <taxon>Tracheophyta</taxon>
        <taxon>Spermatophyta</taxon>
        <taxon>Magnoliopsida</taxon>
        <taxon>eudicotyledons</taxon>
        <taxon>Gunneridae</taxon>
        <taxon>Pentapetalae</taxon>
        <taxon>rosids</taxon>
        <taxon>fabids</taxon>
        <taxon>Fabales</taxon>
        <taxon>Fabaceae</taxon>
        <taxon>Papilionoideae</taxon>
        <taxon>50 kb inversion clade</taxon>
        <taxon>NPAAA clade</taxon>
        <taxon>indigoferoid/millettioid clade</taxon>
        <taxon>Phaseoleae</taxon>
        <taxon>Cajanus</taxon>
    </lineage>
</organism>
<sequence>MAEVHEGICGAHQEGEKMKWTLSRKGYYCPSMIKDCIEFAKSCEECQKHGPIQRLPANELHSIVKPWSFRGWEIDIIGQIHPPSSKNHRYIIITIYYFTKWVEAIPLKEVYQKEILDFIEDHIIVWFGVPQTITMDQGTVFTGRKVMQYAQSRGIKLVT</sequence>